<comment type="subcellular location">
    <subcellularLocation>
        <location evidence="1">Cell envelope</location>
    </subcellularLocation>
</comment>
<evidence type="ECO:0000256" key="4">
    <source>
        <dbReference type="SAM" id="MobiDB-lite"/>
    </source>
</evidence>
<evidence type="ECO:0000259" key="6">
    <source>
        <dbReference type="Pfam" id="PF25990"/>
    </source>
</evidence>
<organism evidence="7 8">
    <name type="scientific">Natronomicrosphaera hydrolytica</name>
    <dbReference type="NCBI Taxonomy" id="3242702"/>
    <lineage>
        <taxon>Bacteria</taxon>
        <taxon>Pseudomonadati</taxon>
        <taxon>Planctomycetota</taxon>
        <taxon>Phycisphaerae</taxon>
        <taxon>Phycisphaerales</taxon>
        <taxon>Phycisphaeraceae</taxon>
        <taxon>Natronomicrosphaera</taxon>
    </lineage>
</organism>
<sequence>MPENTNQKSNRPKRKWRLALAVLIVLLIPAVAAATWFGALRSDDDTLRIPTFTVEQGPMTISVSESGTIAARDQVILSSEVEGQNTLIYLIEEGEQVEEGDLLAELDASRFEEQRVSQQISVQNAEASLIRARENLAVTESQGQSDVEVAELAYDFAQLDLNKYIEGEYPKQMEEIQSRIMLAEQELTQAQDRLSWSERLFEEQYISQNERDSDRLTVERRELDVRLARADLDLLEAFAHDRKLRELQSDVDQKRASLERTKRRASADNVQAQAELRARQLEYAQQNDRLAQIEDQIAKCEIVAPRSGMVVYATSAQAGRRGNQEPLEAGQSIRQRQELIYLPQSGSMRVEVKVHESSLDKVRIGQPVRVSVDALPGRTYTGRVTRIAPLPDAQSIWLNPDLTVYSTTIALDDTGGELRTGMTCRAEIIVDQYDNAVYVPVQSVVRVGELPVVYLPTREGPMAVPVEIGLDNNRMVRIIDGIEPGQRVMLAPPLSPDRETVARLASLQPQPGEPTTSEEAAITLAQAPESESRSDDDDSEQRRGQRRGGEGMSDEQRQQMRERLEQMSPEEREQAMQQRRQRRELRQPQDD</sequence>
<dbReference type="EMBL" id="JBGUBD010000007">
    <property type="protein sequence ID" value="MFA9479264.1"/>
    <property type="molecule type" value="Genomic_DNA"/>
</dbReference>
<dbReference type="Gene3D" id="2.40.50.100">
    <property type="match status" value="1"/>
</dbReference>
<protein>
    <submittedName>
        <fullName evidence="7">Efflux RND transporter periplasmic adaptor subunit</fullName>
    </submittedName>
</protein>
<proteinExistence type="predicted"/>
<name>A0ABV4U900_9BACT</name>
<evidence type="ECO:0000313" key="7">
    <source>
        <dbReference type="EMBL" id="MFA9479264.1"/>
    </source>
</evidence>
<dbReference type="Proteomes" id="UP001575105">
    <property type="component" value="Unassembled WGS sequence"/>
</dbReference>
<keyword evidence="8" id="KW-1185">Reference proteome</keyword>
<dbReference type="Gene3D" id="2.40.420.20">
    <property type="match status" value="1"/>
</dbReference>
<dbReference type="InterPro" id="IPR050465">
    <property type="entry name" value="UPF0194_transport"/>
</dbReference>
<evidence type="ECO:0000256" key="3">
    <source>
        <dbReference type="SAM" id="Coils"/>
    </source>
</evidence>
<dbReference type="PANTHER" id="PTHR32347">
    <property type="entry name" value="EFFLUX SYSTEM COMPONENT YKNX-RELATED"/>
    <property type="match status" value="1"/>
</dbReference>
<evidence type="ECO:0000313" key="8">
    <source>
        <dbReference type="Proteomes" id="UP001575105"/>
    </source>
</evidence>
<feature type="domain" description="YknX-like beta-barrel" evidence="6">
    <location>
        <begin position="348"/>
        <end position="428"/>
    </location>
</feature>
<comment type="caution">
    <text evidence="7">The sequence shown here is derived from an EMBL/GenBank/DDBJ whole genome shotgun (WGS) entry which is preliminary data.</text>
</comment>
<dbReference type="SUPFAM" id="SSF111369">
    <property type="entry name" value="HlyD-like secretion proteins"/>
    <property type="match status" value="1"/>
</dbReference>
<evidence type="ECO:0000256" key="2">
    <source>
        <dbReference type="ARBA" id="ARBA00023054"/>
    </source>
</evidence>
<feature type="coiled-coil region" evidence="3">
    <location>
        <begin position="244"/>
        <end position="303"/>
    </location>
</feature>
<dbReference type="InterPro" id="IPR058636">
    <property type="entry name" value="Beta-barrel_YknX"/>
</dbReference>
<dbReference type="PRINTS" id="PR01490">
    <property type="entry name" value="RTXTOXIND"/>
</dbReference>
<gene>
    <name evidence="7" type="ORF">ACERK3_13315</name>
</gene>
<evidence type="ECO:0000256" key="1">
    <source>
        <dbReference type="ARBA" id="ARBA00004196"/>
    </source>
</evidence>
<dbReference type="PANTHER" id="PTHR32347:SF23">
    <property type="entry name" value="BLL5650 PROTEIN"/>
    <property type="match status" value="1"/>
</dbReference>
<dbReference type="Pfam" id="PF25990">
    <property type="entry name" value="Beta-barrel_YknX"/>
    <property type="match status" value="1"/>
</dbReference>
<dbReference type="Pfam" id="PF25975">
    <property type="entry name" value="CzcB_C"/>
    <property type="match status" value="1"/>
</dbReference>
<dbReference type="Gene3D" id="2.40.30.170">
    <property type="match status" value="1"/>
</dbReference>
<keyword evidence="2 3" id="KW-0175">Coiled coil</keyword>
<dbReference type="InterPro" id="IPR058649">
    <property type="entry name" value="CzcB_C"/>
</dbReference>
<feature type="region of interest" description="Disordered" evidence="4">
    <location>
        <begin position="525"/>
        <end position="591"/>
    </location>
</feature>
<reference evidence="7 8" key="1">
    <citation type="submission" date="2024-08" db="EMBL/GenBank/DDBJ databases">
        <title>Whole-genome sequencing of halo(alkali)philic microorganisms from hypersaline lakes.</title>
        <authorList>
            <person name="Sorokin D.Y."/>
            <person name="Merkel A.Y."/>
            <person name="Messina E."/>
            <person name="Yakimov M."/>
        </authorList>
    </citation>
    <scope>NUCLEOTIDE SEQUENCE [LARGE SCALE GENOMIC DNA]</scope>
    <source>
        <strain evidence="7 8">AB-hyl4</strain>
    </source>
</reference>
<feature type="domain" description="CzcB-like C-terminal circularly permuted SH3-like" evidence="5">
    <location>
        <begin position="437"/>
        <end position="488"/>
    </location>
</feature>
<accession>A0ABV4U900</accession>
<dbReference type="RefSeq" id="WP_425346185.1">
    <property type="nucleotide sequence ID" value="NZ_JBGUBD010000007.1"/>
</dbReference>
<dbReference type="Gene3D" id="1.10.287.470">
    <property type="entry name" value="Helix hairpin bin"/>
    <property type="match status" value="1"/>
</dbReference>
<feature type="compositionally biased region" description="Basic and acidic residues" evidence="4">
    <location>
        <begin position="540"/>
        <end position="574"/>
    </location>
</feature>
<evidence type="ECO:0000259" key="5">
    <source>
        <dbReference type="Pfam" id="PF25975"/>
    </source>
</evidence>